<feature type="region of interest" description="Disordered" evidence="1">
    <location>
        <begin position="66"/>
        <end position="88"/>
    </location>
</feature>
<dbReference type="AlphaFoldDB" id="A0A1Y2HEY6"/>
<feature type="region of interest" description="Disordered" evidence="1">
    <location>
        <begin position="106"/>
        <end position="220"/>
    </location>
</feature>
<protein>
    <submittedName>
        <fullName evidence="2">Uncharacterized protein</fullName>
    </submittedName>
</protein>
<name>A0A1Y2HEY6_9FUNG</name>
<feature type="compositionally biased region" description="Basic residues" evidence="1">
    <location>
        <begin position="1"/>
        <end position="11"/>
    </location>
</feature>
<evidence type="ECO:0000313" key="3">
    <source>
        <dbReference type="Proteomes" id="UP000193411"/>
    </source>
</evidence>
<dbReference type="EMBL" id="MCFL01000038">
    <property type="protein sequence ID" value="ORZ33109.1"/>
    <property type="molecule type" value="Genomic_DNA"/>
</dbReference>
<proteinExistence type="predicted"/>
<evidence type="ECO:0000313" key="2">
    <source>
        <dbReference type="EMBL" id="ORZ33109.1"/>
    </source>
</evidence>
<organism evidence="2 3">
    <name type="scientific">Catenaria anguillulae PL171</name>
    <dbReference type="NCBI Taxonomy" id="765915"/>
    <lineage>
        <taxon>Eukaryota</taxon>
        <taxon>Fungi</taxon>
        <taxon>Fungi incertae sedis</taxon>
        <taxon>Blastocladiomycota</taxon>
        <taxon>Blastocladiomycetes</taxon>
        <taxon>Blastocladiales</taxon>
        <taxon>Catenariaceae</taxon>
        <taxon>Catenaria</taxon>
    </lineage>
</organism>
<dbReference type="Proteomes" id="UP000193411">
    <property type="component" value="Unassembled WGS sequence"/>
</dbReference>
<feature type="compositionally biased region" description="Low complexity" evidence="1">
    <location>
        <begin position="121"/>
        <end position="131"/>
    </location>
</feature>
<reference evidence="2 3" key="1">
    <citation type="submission" date="2016-07" db="EMBL/GenBank/DDBJ databases">
        <title>Pervasive Adenine N6-methylation of Active Genes in Fungi.</title>
        <authorList>
            <consortium name="DOE Joint Genome Institute"/>
            <person name="Mondo S.J."/>
            <person name="Dannebaum R.O."/>
            <person name="Kuo R.C."/>
            <person name="Labutti K."/>
            <person name="Haridas S."/>
            <person name="Kuo A."/>
            <person name="Salamov A."/>
            <person name="Ahrendt S.R."/>
            <person name="Lipzen A."/>
            <person name="Sullivan W."/>
            <person name="Andreopoulos W.B."/>
            <person name="Clum A."/>
            <person name="Lindquist E."/>
            <person name="Daum C."/>
            <person name="Ramamoorthy G.K."/>
            <person name="Gryganskyi A."/>
            <person name="Culley D."/>
            <person name="Magnuson J.K."/>
            <person name="James T.Y."/>
            <person name="O'Malley M.A."/>
            <person name="Stajich J.E."/>
            <person name="Spatafora J.W."/>
            <person name="Visel A."/>
            <person name="Grigoriev I.V."/>
        </authorList>
    </citation>
    <scope>NUCLEOTIDE SEQUENCE [LARGE SCALE GENOMIC DNA]</scope>
    <source>
        <strain evidence="2 3">PL171</strain>
    </source>
</reference>
<feature type="compositionally biased region" description="Low complexity" evidence="1">
    <location>
        <begin position="12"/>
        <end position="23"/>
    </location>
</feature>
<gene>
    <name evidence="2" type="ORF">BCR44DRAFT_35911</name>
</gene>
<accession>A0A1Y2HEY6</accession>
<keyword evidence="3" id="KW-1185">Reference proteome</keyword>
<dbReference type="OrthoDB" id="5594101at2759"/>
<sequence length="338" mass="36190">MARKRRSRASRTHSSASADADADHLLGSSLDDSYLDNLLAGLDRLAVSPSTVAEVEQQHSFLTAAAAAGSSARRRSNRPALHPITSVPTSPAAAAAAVAGIGHAGTPLHVPATPPSAVSQTPPATGGSSTKSGKRGRKASTATSNDQHRPPQVLLRPRPVSPSPLPLHPTATHDSDSSDIDLDDPAILAATAAQRRRREQKRAKRSSKRQQQQQQPPPALVIDAVEADEDGGDSDVDLSDTESIVELRMEVEAMFVHSQMQVLCPWYLPMFDIVKVEREEGAERGSPEYGTGGLGGFVGARSEQLERLGKWGHPRWDCLVPVPEEGDEWRWVVSMGDE</sequence>
<feature type="compositionally biased region" description="Basic residues" evidence="1">
    <location>
        <begin position="194"/>
        <end position="208"/>
    </location>
</feature>
<comment type="caution">
    <text evidence="2">The sequence shown here is derived from an EMBL/GenBank/DDBJ whole genome shotgun (WGS) entry which is preliminary data.</text>
</comment>
<feature type="region of interest" description="Disordered" evidence="1">
    <location>
        <begin position="1"/>
        <end position="23"/>
    </location>
</feature>
<evidence type="ECO:0000256" key="1">
    <source>
        <dbReference type="SAM" id="MobiDB-lite"/>
    </source>
</evidence>